<dbReference type="AlphaFoldDB" id="H7FS87"/>
<dbReference type="PANTHER" id="PTHR43312:SF1">
    <property type="entry name" value="NADP-DEPENDENT OXIDOREDUCTASE DOMAIN-CONTAINING PROTEIN"/>
    <property type="match status" value="1"/>
</dbReference>
<dbReference type="PATRIC" id="fig|1086011.3.peg.2258"/>
<dbReference type="PANTHER" id="PTHR43312">
    <property type="entry name" value="D-THREO-ALDOSE 1-DEHYDROGENASE"/>
    <property type="match status" value="1"/>
</dbReference>
<reference evidence="2 3" key="1">
    <citation type="journal article" date="2014" name="Acta Crystallogr. D">
        <title>Structure-based characterization and antifreeze properties of a hyperactive ice-binding protein from the Antarctic bacterium Flavobacterium frigoris PS1.</title>
        <authorList>
            <person name="Do H."/>
            <person name="Kim S.J."/>
            <person name="Kim H.J."/>
            <person name="Lee J.H."/>
        </authorList>
    </citation>
    <scope>NUCLEOTIDE SEQUENCE [LARGE SCALE GENOMIC DNA]</scope>
    <source>
        <strain evidence="2 3">PS1</strain>
    </source>
</reference>
<dbReference type="eggNOG" id="COG0667">
    <property type="taxonomic scope" value="Bacteria"/>
</dbReference>
<accession>H7FS87</accession>
<dbReference type="InterPro" id="IPR036812">
    <property type="entry name" value="NAD(P)_OxRdtase_dom_sf"/>
</dbReference>
<evidence type="ECO:0000313" key="2">
    <source>
        <dbReference type="EMBL" id="EIA08584.1"/>
    </source>
</evidence>
<dbReference type="EMBL" id="AHKF01000018">
    <property type="protein sequence ID" value="EIA08584.1"/>
    <property type="molecule type" value="Genomic_DNA"/>
</dbReference>
<dbReference type="InterPro" id="IPR023210">
    <property type="entry name" value="NADP_OxRdtase_dom"/>
</dbReference>
<keyword evidence="3" id="KW-1185">Reference proteome</keyword>
<dbReference type="STRING" id="1086011.HJ01_02306"/>
<dbReference type="SUPFAM" id="SSF51430">
    <property type="entry name" value="NAD(P)-linked oxidoreductase"/>
    <property type="match status" value="1"/>
</dbReference>
<organism evidence="2 3">
    <name type="scientific">Flavobacterium frigoris (strain PS1)</name>
    <dbReference type="NCBI Taxonomy" id="1086011"/>
    <lineage>
        <taxon>Bacteria</taxon>
        <taxon>Pseudomonadati</taxon>
        <taxon>Bacteroidota</taxon>
        <taxon>Flavobacteriia</taxon>
        <taxon>Flavobacteriales</taxon>
        <taxon>Flavobacteriaceae</taxon>
        <taxon>Flavobacterium</taxon>
    </lineage>
</organism>
<name>H7FS87_FLAFP</name>
<dbReference type="InterPro" id="IPR053135">
    <property type="entry name" value="AKR2_Oxidoreductase"/>
</dbReference>
<dbReference type="Pfam" id="PF00248">
    <property type="entry name" value="Aldo_ket_red"/>
    <property type="match status" value="1"/>
</dbReference>
<protein>
    <submittedName>
        <fullName evidence="2">Oxidoreductase</fullName>
    </submittedName>
</protein>
<dbReference type="RefSeq" id="WP_007138483.1">
    <property type="nucleotide sequence ID" value="NZ_AHKF01000018.1"/>
</dbReference>
<comment type="caution">
    <text evidence="2">The sequence shown here is derived from an EMBL/GenBank/DDBJ whole genome shotgun (WGS) entry which is preliminary data.</text>
</comment>
<feature type="domain" description="NADP-dependent oxidoreductase" evidence="1">
    <location>
        <begin position="6"/>
        <end position="287"/>
    </location>
</feature>
<dbReference type="OrthoDB" id="9773828at2"/>
<dbReference type="Proteomes" id="UP000005566">
    <property type="component" value="Unassembled WGS sequence"/>
</dbReference>
<sequence length="316" mass="36358">MIKTKIGIGLAALGRPEYINIRENKSIDKSEKAFRENAFKVLDFAYESGVRYFDTAPSYGKGERYLIDWKTERKHSDIILSTKWGYTYVANWELGYKGKHEVKEHSLDKLLEQWEVSQLLLPELKIYQIHSATLESGVLQNEAVLNQLHQIKKQTNVQIGISSSGVNQKEIMLEALNVKVENEYLFDSFQVTYNILEQSSLEVLNTLKSKNKTIIIKEALANGRIFNQENKAVYSLLDTLSKKYNVGIDAIAIRFVIESIEPDFVLSGASNTKQLEQNLKALNKDLSFTAVELNQLKLLRRNPKSYWDERSRLTWD</sequence>
<dbReference type="Gene3D" id="3.20.20.100">
    <property type="entry name" value="NADP-dependent oxidoreductase domain"/>
    <property type="match status" value="1"/>
</dbReference>
<evidence type="ECO:0000313" key="3">
    <source>
        <dbReference type="Proteomes" id="UP000005566"/>
    </source>
</evidence>
<proteinExistence type="predicted"/>
<gene>
    <name evidence="2" type="ORF">HJ01_02306</name>
</gene>
<evidence type="ECO:0000259" key="1">
    <source>
        <dbReference type="Pfam" id="PF00248"/>
    </source>
</evidence>